<evidence type="ECO:0000256" key="11">
    <source>
        <dbReference type="ARBA" id="ARBA00074372"/>
    </source>
</evidence>
<evidence type="ECO:0000256" key="2">
    <source>
        <dbReference type="ARBA" id="ARBA00022490"/>
    </source>
</evidence>
<evidence type="ECO:0000256" key="7">
    <source>
        <dbReference type="ARBA" id="ARBA00051538"/>
    </source>
</evidence>
<evidence type="ECO:0000256" key="3">
    <source>
        <dbReference type="ARBA" id="ARBA00022679"/>
    </source>
</evidence>
<dbReference type="Proteomes" id="UP000057158">
    <property type="component" value="Chromosome"/>
</dbReference>
<comment type="catalytic activity">
    <reaction evidence="6 15">
        <text>N-terminal L-arginyl-[protein] + L-leucyl-tRNA(Leu) = N-terminal L-leucyl-L-arginyl-[protein] + tRNA(Leu) + H(+)</text>
        <dbReference type="Rhea" id="RHEA:50416"/>
        <dbReference type="Rhea" id="RHEA-COMP:9613"/>
        <dbReference type="Rhea" id="RHEA-COMP:9622"/>
        <dbReference type="Rhea" id="RHEA-COMP:12672"/>
        <dbReference type="Rhea" id="RHEA-COMP:12673"/>
        <dbReference type="ChEBI" id="CHEBI:15378"/>
        <dbReference type="ChEBI" id="CHEBI:64719"/>
        <dbReference type="ChEBI" id="CHEBI:78442"/>
        <dbReference type="ChEBI" id="CHEBI:78494"/>
        <dbReference type="ChEBI" id="CHEBI:133044"/>
        <dbReference type="EC" id="2.3.2.6"/>
    </reaction>
</comment>
<evidence type="ECO:0000256" key="15">
    <source>
        <dbReference type="HAMAP-Rule" id="MF_00688"/>
    </source>
</evidence>
<evidence type="ECO:0000313" key="18">
    <source>
        <dbReference type="Proteomes" id="UP000057158"/>
    </source>
</evidence>
<dbReference type="FunFam" id="3.40.630.70:FF:000001">
    <property type="entry name" value="Leucyl/phenylalanyl-tRNA--protein transferase"/>
    <property type="match status" value="1"/>
</dbReference>
<dbReference type="InterPro" id="IPR042221">
    <property type="entry name" value="Leu/Phe-tRNA_Trfase_N"/>
</dbReference>
<evidence type="ECO:0000256" key="5">
    <source>
        <dbReference type="ARBA" id="ARBA00050607"/>
    </source>
</evidence>
<comment type="catalytic activity">
    <reaction evidence="7 15">
        <text>N-terminal L-lysyl-[protein] + L-leucyl-tRNA(Leu) = N-terminal L-leucyl-L-lysyl-[protein] + tRNA(Leu) + H(+)</text>
        <dbReference type="Rhea" id="RHEA:12340"/>
        <dbReference type="Rhea" id="RHEA-COMP:9613"/>
        <dbReference type="Rhea" id="RHEA-COMP:9622"/>
        <dbReference type="Rhea" id="RHEA-COMP:12670"/>
        <dbReference type="Rhea" id="RHEA-COMP:12671"/>
        <dbReference type="ChEBI" id="CHEBI:15378"/>
        <dbReference type="ChEBI" id="CHEBI:65249"/>
        <dbReference type="ChEBI" id="CHEBI:78442"/>
        <dbReference type="ChEBI" id="CHEBI:78494"/>
        <dbReference type="ChEBI" id="CHEBI:133043"/>
        <dbReference type="EC" id="2.3.2.6"/>
    </reaction>
</comment>
<evidence type="ECO:0000256" key="1">
    <source>
        <dbReference type="ARBA" id="ARBA00004496"/>
    </source>
</evidence>
<evidence type="ECO:0000256" key="14">
    <source>
        <dbReference type="ARBA" id="ARBA00083640"/>
    </source>
</evidence>
<comment type="catalytic activity">
    <reaction evidence="5 15">
        <text>L-phenylalanyl-tRNA(Phe) + an N-terminal L-alpha-aminoacyl-[protein] = an N-terminal L-phenylalanyl-L-alpha-aminoacyl-[protein] + tRNA(Phe)</text>
        <dbReference type="Rhea" id="RHEA:43632"/>
        <dbReference type="Rhea" id="RHEA-COMP:9668"/>
        <dbReference type="Rhea" id="RHEA-COMP:9699"/>
        <dbReference type="Rhea" id="RHEA-COMP:10636"/>
        <dbReference type="Rhea" id="RHEA-COMP:10637"/>
        <dbReference type="ChEBI" id="CHEBI:78442"/>
        <dbReference type="ChEBI" id="CHEBI:78531"/>
        <dbReference type="ChEBI" id="CHEBI:78597"/>
        <dbReference type="ChEBI" id="CHEBI:83561"/>
        <dbReference type="EC" id="2.3.2.6"/>
    </reaction>
</comment>
<evidence type="ECO:0000256" key="12">
    <source>
        <dbReference type="ARBA" id="ARBA00077136"/>
    </source>
</evidence>
<dbReference type="KEGG" id="des:DSOUD_2477"/>
<dbReference type="AlphaFoldDB" id="A0A0M4DAN1"/>
<dbReference type="EC" id="2.3.2.6" evidence="10 15"/>
<reference evidence="17 18" key="1">
    <citation type="submission" date="2015-07" db="EMBL/GenBank/DDBJ databases">
        <title>Isolation and Genomic Characterization of a Novel Halophilic Metal-Reducing Deltaproteobacterium from the Deep Subsurface.</title>
        <authorList>
            <person name="Badalamenti J.P."/>
            <person name="Summers Z.M."/>
            <person name="Gralnick J.A."/>
            <person name="Bond D.R."/>
        </authorList>
    </citation>
    <scope>NUCLEOTIDE SEQUENCE [LARGE SCALE GENOMIC DNA]</scope>
    <source>
        <strain evidence="17 18">WTL</strain>
    </source>
</reference>
<evidence type="ECO:0000256" key="10">
    <source>
        <dbReference type="ARBA" id="ARBA00066767"/>
    </source>
</evidence>
<feature type="compositionally biased region" description="Low complexity" evidence="16">
    <location>
        <begin position="225"/>
        <end position="236"/>
    </location>
</feature>
<comment type="similarity">
    <text evidence="9 15">Belongs to the L/F-transferase family.</text>
</comment>
<dbReference type="FunFam" id="3.30.70.3550:FF:000001">
    <property type="entry name" value="Leucyl/phenylalanyl-tRNA--protein transferase"/>
    <property type="match status" value="1"/>
</dbReference>
<feature type="region of interest" description="Disordered" evidence="16">
    <location>
        <begin position="217"/>
        <end position="236"/>
    </location>
</feature>
<comment type="function">
    <text evidence="8 15">Functions in the N-end rule pathway of protein degradation where it conjugates Leu, Phe and, less efficiently, Met from aminoacyl-tRNAs to the N-termini of proteins containing an N-terminal arginine or lysine.</text>
</comment>
<organism evidence="17 18">
    <name type="scientific">Desulfuromonas soudanensis</name>
    <dbReference type="NCBI Taxonomy" id="1603606"/>
    <lineage>
        <taxon>Bacteria</taxon>
        <taxon>Pseudomonadati</taxon>
        <taxon>Thermodesulfobacteriota</taxon>
        <taxon>Desulfuromonadia</taxon>
        <taxon>Desulfuromonadales</taxon>
        <taxon>Desulfuromonadaceae</taxon>
        <taxon>Desulfuromonas</taxon>
    </lineage>
</organism>
<evidence type="ECO:0000256" key="4">
    <source>
        <dbReference type="ARBA" id="ARBA00023315"/>
    </source>
</evidence>
<evidence type="ECO:0000256" key="6">
    <source>
        <dbReference type="ARBA" id="ARBA00050652"/>
    </source>
</evidence>
<evidence type="ECO:0000313" key="17">
    <source>
        <dbReference type="EMBL" id="ALC17230.1"/>
    </source>
</evidence>
<dbReference type="GO" id="GO:0008914">
    <property type="term" value="F:leucyl-tRNA--protein transferase activity"/>
    <property type="evidence" value="ECO:0007669"/>
    <property type="project" value="UniProtKB-UniRule"/>
</dbReference>
<dbReference type="InterPro" id="IPR016181">
    <property type="entry name" value="Acyl_CoA_acyltransferase"/>
</dbReference>
<accession>A0A0M4DAN1</accession>
<keyword evidence="2 15" id="KW-0963">Cytoplasm</keyword>
<comment type="subcellular location">
    <subcellularLocation>
        <location evidence="1 15">Cytoplasm</location>
    </subcellularLocation>
</comment>
<evidence type="ECO:0000256" key="16">
    <source>
        <dbReference type="SAM" id="MobiDB-lite"/>
    </source>
</evidence>
<dbReference type="InterPro" id="IPR042203">
    <property type="entry name" value="Leu/Phe-tRNA_Trfase_C"/>
</dbReference>
<dbReference type="EMBL" id="CP010802">
    <property type="protein sequence ID" value="ALC17230.1"/>
    <property type="molecule type" value="Genomic_DNA"/>
</dbReference>
<dbReference type="Gene3D" id="3.40.630.70">
    <property type="entry name" value="Leucyl/phenylalanyl-tRNA-protein transferase, C-terminal domain"/>
    <property type="match status" value="1"/>
</dbReference>
<keyword evidence="18" id="KW-1185">Reference proteome</keyword>
<dbReference type="RefSeq" id="WP_053552378.1">
    <property type="nucleotide sequence ID" value="NZ_CP010802.1"/>
</dbReference>
<gene>
    <name evidence="15" type="primary">aat</name>
    <name evidence="17" type="ORF">DSOUD_2477</name>
</gene>
<dbReference type="Pfam" id="PF03588">
    <property type="entry name" value="Leu_Phe_trans"/>
    <property type="match status" value="1"/>
</dbReference>
<protein>
    <recommendedName>
        <fullName evidence="11 15">Leucyl/phenylalanyl-tRNA--protein transferase</fullName>
        <ecNumber evidence="10 15">2.3.2.6</ecNumber>
    </recommendedName>
    <alternativeName>
        <fullName evidence="12 15">L/F-transferase</fullName>
    </alternativeName>
    <alternativeName>
        <fullName evidence="13 15">Leucyltransferase</fullName>
    </alternativeName>
    <alternativeName>
        <fullName evidence="14 15">Phenyalanyltransferase</fullName>
    </alternativeName>
</protein>
<keyword evidence="3 15" id="KW-0808">Transferase</keyword>
<dbReference type="PANTHER" id="PTHR30098">
    <property type="entry name" value="LEUCYL/PHENYLALANYL-TRNA--PROTEIN TRANSFERASE"/>
    <property type="match status" value="1"/>
</dbReference>
<dbReference type="NCBIfam" id="TIGR00667">
    <property type="entry name" value="aat"/>
    <property type="match status" value="1"/>
</dbReference>
<sequence length="236" mass="26317">MPVYQLISQLVFPPPELAEPEGLLAVGGELSPERLLLAYSSGIFPWYNETDPILWWSPDPRCILEPDRLRVSHRLARTLRRGTFAVTFDRCFNAVIEGCGAVRTEKGEGTWLSGDMIDAYRRLHTLGFAHSVECWQGEHLVGGLYGVALGRCFFGESMFHRRTDASKVAFVTLVRRLREEGVGLIDCQLPTAHLASLGAEEIPRSDFLQRLRAGGVVPSAHPERSPLLSRSLSDYP</sequence>
<dbReference type="GO" id="GO:0030163">
    <property type="term" value="P:protein catabolic process"/>
    <property type="evidence" value="ECO:0007669"/>
    <property type="project" value="UniProtKB-UniRule"/>
</dbReference>
<evidence type="ECO:0000256" key="8">
    <source>
        <dbReference type="ARBA" id="ARBA00054043"/>
    </source>
</evidence>
<evidence type="ECO:0000256" key="9">
    <source>
        <dbReference type="ARBA" id="ARBA00061535"/>
    </source>
</evidence>
<dbReference type="PATRIC" id="fig|1603606.3.peg.2677"/>
<dbReference type="PANTHER" id="PTHR30098:SF2">
    <property type="entry name" value="LEUCYL_PHENYLALANYL-TRNA--PROTEIN TRANSFERASE"/>
    <property type="match status" value="1"/>
</dbReference>
<name>A0A0M4DAN1_9BACT</name>
<dbReference type="HAMAP" id="MF_00688">
    <property type="entry name" value="Leu_Phe_trans"/>
    <property type="match status" value="1"/>
</dbReference>
<dbReference type="InterPro" id="IPR004616">
    <property type="entry name" value="Leu/Phe-tRNA_Trfase"/>
</dbReference>
<evidence type="ECO:0000256" key="13">
    <source>
        <dbReference type="ARBA" id="ARBA00077165"/>
    </source>
</evidence>
<dbReference type="SUPFAM" id="SSF55729">
    <property type="entry name" value="Acyl-CoA N-acyltransferases (Nat)"/>
    <property type="match status" value="1"/>
</dbReference>
<keyword evidence="4 15" id="KW-0012">Acyltransferase</keyword>
<proteinExistence type="inferred from homology"/>
<dbReference type="OrthoDB" id="9790282at2"/>
<dbReference type="GO" id="GO:0005737">
    <property type="term" value="C:cytoplasm"/>
    <property type="evidence" value="ECO:0007669"/>
    <property type="project" value="UniProtKB-SubCell"/>
</dbReference>
<dbReference type="STRING" id="1603606.DSOUD_2477"/>
<dbReference type="Gene3D" id="3.30.70.3550">
    <property type="entry name" value="Leucyl/phenylalanyl-tRNA-protein transferase, N-terminal domain"/>
    <property type="match status" value="1"/>
</dbReference>